<comment type="caution">
    <text evidence="1">The sequence shown here is derived from an EMBL/GenBank/DDBJ whole genome shotgun (WGS) entry which is preliminary data.</text>
</comment>
<dbReference type="InterPro" id="IPR032675">
    <property type="entry name" value="LRR_dom_sf"/>
</dbReference>
<organism evidence="1 2">
    <name type="scientific">Marasmiellus scandens</name>
    <dbReference type="NCBI Taxonomy" id="2682957"/>
    <lineage>
        <taxon>Eukaryota</taxon>
        <taxon>Fungi</taxon>
        <taxon>Dikarya</taxon>
        <taxon>Basidiomycota</taxon>
        <taxon>Agaricomycotina</taxon>
        <taxon>Agaricomycetes</taxon>
        <taxon>Agaricomycetidae</taxon>
        <taxon>Agaricales</taxon>
        <taxon>Marasmiineae</taxon>
        <taxon>Omphalotaceae</taxon>
        <taxon>Marasmiellus</taxon>
    </lineage>
</organism>
<evidence type="ECO:0000313" key="2">
    <source>
        <dbReference type="Proteomes" id="UP001498398"/>
    </source>
</evidence>
<keyword evidence="2" id="KW-1185">Reference proteome</keyword>
<dbReference type="Gene3D" id="3.80.10.10">
    <property type="entry name" value="Ribonuclease Inhibitor"/>
    <property type="match status" value="1"/>
</dbReference>
<protein>
    <recommendedName>
        <fullName evidence="3">F-box domain-containing protein</fullName>
    </recommendedName>
</protein>
<dbReference type="EMBL" id="JBANRG010000156">
    <property type="protein sequence ID" value="KAK7433498.1"/>
    <property type="molecule type" value="Genomic_DNA"/>
</dbReference>
<dbReference type="Gene3D" id="1.20.1280.50">
    <property type="match status" value="1"/>
</dbReference>
<evidence type="ECO:0000313" key="1">
    <source>
        <dbReference type="EMBL" id="KAK7433498.1"/>
    </source>
</evidence>
<accession>A0ABR1IIE8</accession>
<dbReference type="Proteomes" id="UP001498398">
    <property type="component" value="Unassembled WGS sequence"/>
</dbReference>
<dbReference type="SUPFAM" id="SSF52047">
    <property type="entry name" value="RNI-like"/>
    <property type="match status" value="1"/>
</dbReference>
<reference evidence="1 2" key="1">
    <citation type="submission" date="2024-01" db="EMBL/GenBank/DDBJ databases">
        <title>A draft genome for the cacao thread blight pathogen Marasmiellus scandens.</title>
        <authorList>
            <person name="Baruah I.K."/>
            <person name="Leung J."/>
            <person name="Bukari Y."/>
            <person name="Amoako-Attah I."/>
            <person name="Meinhardt L.W."/>
            <person name="Bailey B.A."/>
            <person name="Cohen S.P."/>
        </authorList>
    </citation>
    <scope>NUCLEOTIDE SEQUENCE [LARGE SCALE GENOMIC DNA]</scope>
    <source>
        <strain evidence="1 2">GH-19</strain>
    </source>
</reference>
<evidence type="ECO:0008006" key="3">
    <source>
        <dbReference type="Google" id="ProtNLM"/>
    </source>
</evidence>
<name>A0ABR1IIE8_9AGAR</name>
<proteinExistence type="predicted"/>
<sequence length="522" mass="60024">MPTAYDDIPLLPIDPSQFRAPYPSDAQVSQVQQQIDDARSLIDQCDSEIHHLRSTISLLEDQKKRISCRIDKYYALISPVRKIPVEIWTEIFSILLEDSCNLHITYHKISPPTLCLSHVCGFWRTIVMSTPKLWSNLDVNIMHGRDEMVKAVSFYLDRSKTAPLCLELTALTQYGYEAYPDQLGSRSWQAFKLLLDVHTRWFKVKLNFRWQVLNDKEIEGHLKTMSTYCNILQSFNITLDDTLSPEPCPHLFRLLERAPQLQSFSSNYFDKSFTLPFSNLVDISIGSLLAEDVLFYLSICPKLECANFAVVNFNRHADARQVCHTRLCSLKCFFESYIAITNTFMGLTLPALSRLELSTCGNQRENRNSLQDLLLRSRCPLKYLNLESDFFTGDRELAEILSFTPKLTHLKLDPYHGLTAASFQSLTLEDGKLPLLPQLESFHSQFYPPFPEPEAILLMVKSRGQNESFTFIAEYCLTQAQAPVDQWEWGQWFTSRAEPGLQILEKRDPVTNITQMQITVSS</sequence>
<gene>
    <name evidence="1" type="ORF">VKT23_020757</name>
</gene>